<evidence type="ECO:0000313" key="7">
    <source>
        <dbReference type="Proteomes" id="UP000243591"/>
    </source>
</evidence>
<reference evidence="5 7" key="1">
    <citation type="submission" date="2017-09" db="EMBL/GenBank/DDBJ databases">
        <title>Complete Genome Sequences of Two Strains of the Meat Spoilage Bacterium Brochothrix thermosphacta Isolated from Ground Chicken.</title>
        <authorList>
            <person name="Paoli G.C."/>
            <person name="Wijey C."/>
            <person name="Chen C.-Y."/>
            <person name="Nguyen L."/>
            <person name="Yan X."/>
            <person name="Irwin P.L."/>
        </authorList>
    </citation>
    <scope>NUCLEOTIDE SEQUENCE [LARGE SCALE GENOMIC DNA]</scope>
    <source>
        <strain evidence="5 7">BI</strain>
    </source>
</reference>
<keyword evidence="7" id="KW-1185">Reference proteome</keyword>
<protein>
    <submittedName>
        <fullName evidence="6">Putative transcriptional regulator (MarR family)</fullName>
    </submittedName>
</protein>
<dbReference type="SUPFAM" id="SSF46785">
    <property type="entry name" value="Winged helix' DNA-binding domain"/>
    <property type="match status" value="1"/>
</dbReference>
<dbReference type="PANTHER" id="PTHR42756:SF1">
    <property type="entry name" value="TRANSCRIPTIONAL REPRESSOR OF EMRAB OPERON"/>
    <property type="match status" value="1"/>
</dbReference>
<proteinExistence type="predicted"/>
<dbReference type="GO" id="GO:0003677">
    <property type="term" value="F:DNA binding"/>
    <property type="evidence" value="ECO:0007669"/>
    <property type="project" value="UniProtKB-KW"/>
</dbReference>
<dbReference type="EMBL" id="OUNC01000021">
    <property type="protein sequence ID" value="SPP28654.1"/>
    <property type="molecule type" value="Genomic_DNA"/>
</dbReference>
<evidence type="ECO:0000259" key="4">
    <source>
        <dbReference type="PROSITE" id="PS50995"/>
    </source>
</evidence>
<evidence type="ECO:0000313" key="6">
    <source>
        <dbReference type="EMBL" id="SPP28654.1"/>
    </source>
</evidence>
<dbReference type="OrthoDB" id="2389730at2"/>
<dbReference type="GO" id="GO:0003700">
    <property type="term" value="F:DNA-binding transcription factor activity"/>
    <property type="evidence" value="ECO:0007669"/>
    <property type="project" value="InterPro"/>
</dbReference>
<dbReference type="InterPro" id="IPR036388">
    <property type="entry name" value="WH-like_DNA-bd_sf"/>
</dbReference>
<gene>
    <name evidence="6" type="ORF">BTBSAS_280001</name>
    <name evidence="5" type="ORF">CNY62_03900</name>
</gene>
<dbReference type="PROSITE" id="PS50995">
    <property type="entry name" value="HTH_MARR_2"/>
    <property type="match status" value="1"/>
</dbReference>
<dbReference type="Proteomes" id="UP000243591">
    <property type="component" value="Chromosome"/>
</dbReference>
<evidence type="ECO:0000256" key="3">
    <source>
        <dbReference type="ARBA" id="ARBA00023163"/>
    </source>
</evidence>
<reference evidence="6" key="2">
    <citation type="submission" date="2018-04" db="EMBL/GenBank/DDBJ databases">
        <authorList>
            <person name="Go L.Y."/>
            <person name="Mitchell J.A."/>
        </authorList>
    </citation>
    <scope>NUCLEOTIDE SEQUENCE</scope>
    <source>
        <strain evidence="6">BSAS1 3</strain>
    </source>
</reference>
<evidence type="ECO:0000313" key="5">
    <source>
        <dbReference type="EMBL" id="ATF25609.1"/>
    </source>
</evidence>
<dbReference type="RefSeq" id="WP_029091348.1">
    <property type="nucleotide sequence ID" value="NZ_CBCPHX010000005.1"/>
</dbReference>
<evidence type="ECO:0000256" key="1">
    <source>
        <dbReference type="ARBA" id="ARBA00023015"/>
    </source>
</evidence>
<keyword evidence="1" id="KW-0805">Transcription regulation</keyword>
<dbReference type="Gene3D" id="1.10.10.10">
    <property type="entry name" value="Winged helix-like DNA-binding domain superfamily/Winged helix DNA-binding domain"/>
    <property type="match status" value="1"/>
</dbReference>
<dbReference type="SMART" id="SM00347">
    <property type="entry name" value="HTH_MARR"/>
    <property type="match status" value="1"/>
</dbReference>
<accession>A0A1D2LNV3</accession>
<reference evidence="8" key="3">
    <citation type="submission" date="2018-04" db="EMBL/GenBank/DDBJ databases">
        <authorList>
            <person name="Illikoud N."/>
        </authorList>
    </citation>
    <scope>NUCLEOTIDE SEQUENCE [LARGE SCALE GENOMIC DNA]</scope>
</reference>
<dbReference type="KEGG" id="bths:CNY62_03900"/>
<dbReference type="InterPro" id="IPR036390">
    <property type="entry name" value="WH_DNA-bd_sf"/>
</dbReference>
<dbReference type="PANTHER" id="PTHR42756">
    <property type="entry name" value="TRANSCRIPTIONAL REGULATOR, MARR"/>
    <property type="match status" value="1"/>
</dbReference>
<feature type="domain" description="HTH marR-type" evidence="4">
    <location>
        <begin position="10"/>
        <end position="142"/>
    </location>
</feature>
<dbReference type="InterPro" id="IPR000835">
    <property type="entry name" value="HTH_MarR-typ"/>
</dbReference>
<dbReference type="EMBL" id="CP023483">
    <property type="protein sequence ID" value="ATF25609.1"/>
    <property type="molecule type" value="Genomic_DNA"/>
</dbReference>
<keyword evidence="3" id="KW-0804">Transcription</keyword>
<dbReference type="GeneID" id="66537822"/>
<keyword evidence="2" id="KW-0238">DNA-binding</keyword>
<dbReference type="STRING" id="2756.BFR44_00010"/>
<organism evidence="5 7">
    <name type="scientific">Brochothrix thermosphacta</name>
    <name type="common">Microbacterium thermosphactum</name>
    <dbReference type="NCBI Taxonomy" id="2756"/>
    <lineage>
        <taxon>Bacteria</taxon>
        <taxon>Bacillati</taxon>
        <taxon>Bacillota</taxon>
        <taxon>Bacilli</taxon>
        <taxon>Bacillales</taxon>
        <taxon>Listeriaceae</taxon>
        <taxon>Brochothrix</taxon>
    </lineage>
</organism>
<name>A0A1D2LNV3_BROTH</name>
<dbReference type="AlphaFoldDB" id="A0A1D2LNV3"/>
<dbReference type="Proteomes" id="UP000270190">
    <property type="component" value="Unassembled WGS sequence"/>
</dbReference>
<sequence>MSSYKNNDSTEQIAHELAHTFRLGTFKTKINESETNLKWSTYLILDLLAETPKLSADKISEIYHIELEKVKKQLKDMVSEGVLRVETSIEDKKSKKYSLTESGRYFLKKAHQARHKIYESLLDEWSEAERLQFSGLIQKFNGELNKTDFMSPVN</sequence>
<evidence type="ECO:0000313" key="8">
    <source>
        <dbReference type="Proteomes" id="UP000270190"/>
    </source>
</evidence>
<evidence type="ECO:0000256" key="2">
    <source>
        <dbReference type="ARBA" id="ARBA00023125"/>
    </source>
</evidence>